<comment type="subunit">
    <text evidence="3">Homodimer.</text>
</comment>
<dbReference type="InterPro" id="IPR001544">
    <property type="entry name" value="Aminotrans_IV"/>
</dbReference>
<accession>A0A1J6YHJ2</accession>
<dbReference type="STRING" id="523831.SEHO0A_01092"/>
<evidence type="ECO:0000256" key="7">
    <source>
        <dbReference type="ARBA" id="ARBA00035633"/>
    </source>
</evidence>
<dbReference type="FunFam" id="3.20.10.10:FF:000002">
    <property type="entry name" value="D-alanine aminotransferase"/>
    <property type="match status" value="1"/>
</dbReference>
<dbReference type="GO" id="GO:0005829">
    <property type="term" value="C:cytosol"/>
    <property type="evidence" value="ECO:0007669"/>
    <property type="project" value="TreeGrafter"/>
</dbReference>
<dbReference type="EC" id="4.1.3.38" evidence="8 12"/>
<dbReference type="NCBIfam" id="TIGR03461">
    <property type="entry name" value="pabC_Proteo"/>
    <property type="match status" value="1"/>
</dbReference>
<comment type="cofactor">
    <cofactor evidence="1 14">
        <name>pyridoxal 5'-phosphate</name>
        <dbReference type="ChEBI" id="CHEBI:597326"/>
    </cofactor>
</comment>
<evidence type="ECO:0000256" key="13">
    <source>
        <dbReference type="RuleBase" id="RU004106"/>
    </source>
</evidence>
<evidence type="ECO:0000256" key="5">
    <source>
        <dbReference type="ARBA" id="ARBA00022909"/>
    </source>
</evidence>
<dbReference type="GO" id="GO:0008696">
    <property type="term" value="F:4-amino-4-deoxychorismate lyase activity"/>
    <property type="evidence" value="ECO:0007669"/>
    <property type="project" value="UniProtKB-UniRule"/>
</dbReference>
<evidence type="ECO:0000256" key="11">
    <source>
        <dbReference type="ARBA" id="ARBA00069174"/>
    </source>
</evidence>
<dbReference type="NCBIfam" id="NF004761">
    <property type="entry name" value="PRK06092.1"/>
    <property type="match status" value="1"/>
</dbReference>
<protein>
    <recommendedName>
        <fullName evidence="11 12">Aminodeoxychorismate lyase</fullName>
        <ecNumber evidence="8 12">4.1.3.38</ecNumber>
    </recommendedName>
</protein>
<sequence>MYFINGELSEWIAVNDRGLQFGDGCFTTARIADGNILLFCRHLARLTEACNRLAIPFREWDSLAAEMRKMALAQREGVLKVVITRGSGGRGYSFANCEQPTRILSVSSYPAHYARWKNAGINLALSPISLGRNPYLAGLKHLNRLEQVLIRSHLEQTDADEALVLDSEGWVTECCAANLFWRKGLVVYTPRLDQAGVNGIMRQFCMQMLAQSHFQVVEVYAKEDELMQADEMIVCNALMPVIPVRACGDTLFSSRLLFDYLAPLCEHPN</sequence>
<dbReference type="InterPro" id="IPR043131">
    <property type="entry name" value="BCAT-like_N"/>
</dbReference>
<dbReference type="InterPro" id="IPR050571">
    <property type="entry name" value="Class-IV_PLP-Dep_Aminotrnsfr"/>
</dbReference>
<comment type="pathway">
    <text evidence="7">Cofactor biosynthesis; tetrahydrofolate biosynthesis; 4-aminobenzoate from chorismate: step 2/2.</text>
</comment>
<dbReference type="EMBL" id="JWSP02000004">
    <property type="protein sequence ID" value="PNO34604.1"/>
    <property type="molecule type" value="Genomic_DNA"/>
</dbReference>
<evidence type="ECO:0000256" key="2">
    <source>
        <dbReference type="ARBA" id="ARBA00009320"/>
    </source>
</evidence>
<dbReference type="PANTHER" id="PTHR42743">
    <property type="entry name" value="AMINO-ACID AMINOTRANSFERASE"/>
    <property type="match status" value="1"/>
</dbReference>
<dbReference type="PANTHER" id="PTHR42743:SF2">
    <property type="entry name" value="AMINODEOXYCHORISMATE LYASE"/>
    <property type="match status" value="1"/>
</dbReference>
<evidence type="ECO:0000256" key="9">
    <source>
        <dbReference type="ARBA" id="ARBA00049529"/>
    </source>
</evidence>
<evidence type="ECO:0000313" key="16">
    <source>
        <dbReference type="Proteomes" id="UP000236163"/>
    </source>
</evidence>
<reference evidence="16" key="1">
    <citation type="submission" date="2017-12" db="EMBL/GenBank/DDBJ databases">
        <title>FDA dAtabase for Regulatory Grade micrObial Sequences (FDA-ARGOS): Supporting development and validation of Infectious Disease Dx tests.</title>
        <authorList>
            <person name="Sichtig H."/>
            <person name="Tallon L."/>
            <person name="Sadzewicz L."/>
            <person name="Sengamalay N."/>
            <person name="Nagaraj S."/>
            <person name="Vavikolanu K."/>
            <person name="Aluvathingal J."/>
            <person name="Nadendla S."/>
            <person name="Pirone D.C."/>
            <person name="Hoffman M."/>
            <person name="Muruvanda T."/>
            <person name="Allard M."/>
            <person name="Evans P."/>
        </authorList>
    </citation>
    <scope>NUCLEOTIDE SEQUENCE [LARGE SCALE GENOMIC DNA]</scope>
    <source>
        <strain evidence="16">FDAARGOS_55</strain>
    </source>
</reference>
<dbReference type="AlphaFoldDB" id="A0A1J6YHJ2"/>
<dbReference type="Gene3D" id="3.20.10.10">
    <property type="entry name" value="D-amino Acid Aminotransferase, subunit A, domain 2"/>
    <property type="match status" value="1"/>
</dbReference>
<dbReference type="PROSITE" id="PS00770">
    <property type="entry name" value="AA_TRANSFER_CLASS_4"/>
    <property type="match status" value="1"/>
</dbReference>
<dbReference type="GO" id="GO:0046656">
    <property type="term" value="P:folic acid biosynthetic process"/>
    <property type="evidence" value="ECO:0007669"/>
    <property type="project" value="UniProtKB-KW"/>
</dbReference>
<dbReference type="InterPro" id="IPR043132">
    <property type="entry name" value="BCAT-like_C"/>
</dbReference>
<dbReference type="Proteomes" id="UP000236163">
    <property type="component" value="Unassembled WGS sequence"/>
</dbReference>
<comment type="catalytic activity">
    <reaction evidence="9">
        <text>4-amino-4-deoxychorismate = 4-aminobenzoate + pyruvate + H(+)</text>
        <dbReference type="Rhea" id="RHEA:16201"/>
        <dbReference type="ChEBI" id="CHEBI:15361"/>
        <dbReference type="ChEBI" id="CHEBI:15378"/>
        <dbReference type="ChEBI" id="CHEBI:17836"/>
        <dbReference type="ChEBI" id="CHEBI:58406"/>
        <dbReference type="EC" id="4.1.3.38"/>
    </reaction>
</comment>
<evidence type="ECO:0000256" key="6">
    <source>
        <dbReference type="ARBA" id="ARBA00023239"/>
    </source>
</evidence>
<gene>
    <name evidence="15" type="ORF">RK55_016385</name>
</gene>
<comment type="function">
    <text evidence="10">Involved in the biosynthesis of p-aminobenzoate (PABA), a precursor of tetrahydrofolate. Converts 4-amino-4-deoxychorismate into 4-aminobenzoate (PABA) and pyruvate.</text>
</comment>
<evidence type="ECO:0000256" key="4">
    <source>
        <dbReference type="ARBA" id="ARBA00022898"/>
    </source>
</evidence>
<dbReference type="InterPro" id="IPR018300">
    <property type="entry name" value="Aminotrans_IV_CS"/>
</dbReference>
<comment type="similarity">
    <text evidence="2 13">Belongs to the class-IV pyridoxal-phosphate-dependent aminotransferase family.</text>
</comment>
<dbReference type="GO" id="GO:0008153">
    <property type="term" value="P:4-aminobenzoate biosynthetic process"/>
    <property type="evidence" value="ECO:0007669"/>
    <property type="project" value="UniProtKB-UniRule"/>
</dbReference>
<keyword evidence="5" id="KW-0289">Folate biosynthesis</keyword>
<evidence type="ECO:0000256" key="1">
    <source>
        <dbReference type="ARBA" id="ARBA00001933"/>
    </source>
</evidence>
<evidence type="ECO:0000256" key="3">
    <source>
        <dbReference type="ARBA" id="ARBA00011738"/>
    </source>
</evidence>
<dbReference type="Gene3D" id="3.30.470.10">
    <property type="match status" value="1"/>
</dbReference>
<organism evidence="15 16">
    <name type="scientific">Salmonella enterica subsp. houtenae serovar 50:g,z51:-</name>
    <dbReference type="NCBI Taxonomy" id="1173947"/>
    <lineage>
        <taxon>Bacteria</taxon>
        <taxon>Pseudomonadati</taxon>
        <taxon>Pseudomonadota</taxon>
        <taxon>Gammaproteobacteria</taxon>
        <taxon>Enterobacterales</taxon>
        <taxon>Enterobacteriaceae</taxon>
        <taxon>Salmonella</taxon>
    </lineage>
</organism>
<keyword evidence="4 14" id="KW-0663">Pyridoxal phosphate</keyword>
<comment type="caution">
    <text evidence="15">The sequence shown here is derived from an EMBL/GenBank/DDBJ whole genome shotgun (WGS) entry which is preliminary data.</text>
</comment>
<name>A0A1J6YHJ2_SALHO</name>
<evidence type="ECO:0000256" key="14">
    <source>
        <dbReference type="RuleBase" id="RU004516"/>
    </source>
</evidence>
<keyword evidence="6 15" id="KW-0456">Lyase</keyword>
<evidence type="ECO:0000256" key="12">
    <source>
        <dbReference type="NCBIfam" id="TIGR03461"/>
    </source>
</evidence>
<dbReference type="InterPro" id="IPR036038">
    <property type="entry name" value="Aminotransferase-like"/>
</dbReference>
<evidence type="ECO:0000256" key="10">
    <source>
        <dbReference type="ARBA" id="ARBA00054027"/>
    </source>
</evidence>
<dbReference type="Pfam" id="PF01063">
    <property type="entry name" value="Aminotran_4"/>
    <property type="match status" value="1"/>
</dbReference>
<proteinExistence type="inferred from homology"/>
<dbReference type="GO" id="GO:0030170">
    <property type="term" value="F:pyridoxal phosphate binding"/>
    <property type="evidence" value="ECO:0007669"/>
    <property type="project" value="InterPro"/>
</dbReference>
<dbReference type="CDD" id="cd01559">
    <property type="entry name" value="ADCL_like"/>
    <property type="match status" value="1"/>
</dbReference>
<dbReference type="InterPro" id="IPR017824">
    <property type="entry name" value="Aminodeoxychorismate_lyase_IV"/>
</dbReference>
<evidence type="ECO:0000313" key="15">
    <source>
        <dbReference type="EMBL" id="PNO34604.1"/>
    </source>
</evidence>
<dbReference type="SUPFAM" id="SSF56752">
    <property type="entry name" value="D-aminoacid aminotransferase-like PLP-dependent enzymes"/>
    <property type="match status" value="1"/>
</dbReference>
<evidence type="ECO:0000256" key="8">
    <source>
        <dbReference type="ARBA" id="ARBA00035676"/>
    </source>
</evidence>